<dbReference type="InterPro" id="IPR001584">
    <property type="entry name" value="Integrase_cat-core"/>
</dbReference>
<dbReference type="InterPro" id="IPR036397">
    <property type="entry name" value="RNaseH_sf"/>
</dbReference>
<evidence type="ECO:0000313" key="2">
    <source>
        <dbReference type="EMBL" id="SBT27804.1"/>
    </source>
</evidence>
<evidence type="ECO:0000313" key="3">
    <source>
        <dbReference type="EMBL" id="SOE49301.1"/>
    </source>
</evidence>
<dbReference type="Pfam" id="PF00665">
    <property type="entry name" value="rve"/>
    <property type="match status" value="1"/>
</dbReference>
<dbReference type="EMBL" id="LT907988">
    <property type="protein sequence ID" value="SOE49301.1"/>
    <property type="molecule type" value="Genomic_DNA"/>
</dbReference>
<dbReference type="AlphaFoldDB" id="A0A1C3K8L3"/>
<gene>
    <name evidence="2" type="ORF">ODI_02096</name>
    <name evidence="3" type="ORF">ODI_R1984</name>
</gene>
<feature type="domain" description="Integrase catalytic" evidence="1">
    <location>
        <begin position="2"/>
        <end position="59"/>
    </location>
</feature>
<dbReference type="PROSITE" id="PS50994">
    <property type="entry name" value="INTEGRASE"/>
    <property type="match status" value="1"/>
</dbReference>
<reference evidence="2 4" key="1">
    <citation type="submission" date="2016-06" db="EMBL/GenBank/DDBJ databases">
        <authorList>
            <person name="Kjaerup R.B."/>
            <person name="Dalgaard T.S."/>
            <person name="Juul-Madsen H.R."/>
        </authorList>
    </citation>
    <scope>NUCLEOTIDE SEQUENCE [LARGE SCALE GENOMIC DNA]</scope>
    <source>
        <strain evidence="2">Orrdi1</strain>
    </source>
</reference>
<dbReference type="PANTHER" id="PTHR46889">
    <property type="entry name" value="TRANSPOSASE INSF FOR INSERTION SEQUENCE IS3B-RELATED"/>
    <property type="match status" value="1"/>
</dbReference>
<dbReference type="STRING" id="1851544.ODI_02096"/>
<protein>
    <submittedName>
        <fullName evidence="2">Mobile element protein</fullName>
    </submittedName>
</protein>
<dbReference type="GO" id="GO:0003676">
    <property type="term" value="F:nucleic acid binding"/>
    <property type="evidence" value="ECO:0007669"/>
    <property type="project" value="InterPro"/>
</dbReference>
<evidence type="ECO:0000259" key="1">
    <source>
        <dbReference type="PROSITE" id="PS50994"/>
    </source>
</evidence>
<dbReference type="SUPFAM" id="SSF53098">
    <property type="entry name" value="Ribonuclease H-like"/>
    <property type="match status" value="1"/>
</dbReference>
<evidence type="ECO:0000313" key="4">
    <source>
        <dbReference type="Proteomes" id="UP000078558"/>
    </source>
</evidence>
<dbReference type="Proteomes" id="UP000078558">
    <property type="component" value="Chromosome I"/>
</dbReference>
<keyword evidence="4" id="KW-1185">Reference proteome</keyword>
<dbReference type="InterPro" id="IPR050900">
    <property type="entry name" value="Transposase_IS3/IS150/IS904"/>
</dbReference>
<dbReference type="PANTHER" id="PTHR46889:SF5">
    <property type="entry name" value="INTEGRASE PROTEIN"/>
    <property type="match status" value="1"/>
</dbReference>
<organism evidence="2 4">
    <name type="scientific">Orrella dioscoreae</name>
    <dbReference type="NCBI Taxonomy" id="1851544"/>
    <lineage>
        <taxon>Bacteria</taxon>
        <taxon>Pseudomonadati</taxon>
        <taxon>Pseudomonadota</taxon>
        <taxon>Betaproteobacteria</taxon>
        <taxon>Burkholderiales</taxon>
        <taxon>Alcaligenaceae</taxon>
        <taxon>Orrella</taxon>
    </lineage>
</organism>
<dbReference type="Gene3D" id="3.30.420.10">
    <property type="entry name" value="Ribonuclease H-like superfamily/Ribonuclease H"/>
    <property type="match status" value="1"/>
</dbReference>
<dbReference type="EMBL" id="FLRC01000056">
    <property type="protein sequence ID" value="SBT27804.1"/>
    <property type="molecule type" value="Genomic_DNA"/>
</dbReference>
<reference evidence="3 4" key="2">
    <citation type="submission" date="2017-08" db="EMBL/GenBank/DDBJ databases">
        <authorList>
            <person name="de Groot N.N."/>
        </authorList>
    </citation>
    <scope>NUCLEOTIDE SEQUENCE [LARGE SCALE GENOMIC DNA]</scope>
    <source>
        <strain evidence="3">Orrdi1</strain>
    </source>
</reference>
<name>A0A1C3K8L3_9BURK</name>
<dbReference type="KEGG" id="odi:ODI_R1984"/>
<accession>A0A1C3K8L3</accession>
<sequence>MVPTAPEQVWVADITYLPTADRCTYLGLVTDAYSRKIVGYHVHDSLQTEGVRRALEMAL</sequence>
<dbReference type="InterPro" id="IPR012337">
    <property type="entry name" value="RNaseH-like_sf"/>
</dbReference>
<proteinExistence type="predicted"/>
<dbReference type="GO" id="GO:0015074">
    <property type="term" value="P:DNA integration"/>
    <property type="evidence" value="ECO:0007669"/>
    <property type="project" value="InterPro"/>
</dbReference>